<dbReference type="RefSeq" id="WP_377733791.1">
    <property type="nucleotide sequence ID" value="NZ_JBHSRI010000015.1"/>
</dbReference>
<evidence type="ECO:0000259" key="5">
    <source>
        <dbReference type="Pfam" id="PF04542"/>
    </source>
</evidence>
<keyword evidence="8" id="KW-1185">Reference proteome</keyword>
<keyword evidence="4" id="KW-0804">Transcription</keyword>
<dbReference type="PANTHER" id="PTHR43133">
    <property type="entry name" value="RNA POLYMERASE ECF-TYPE SIGMA FACTO"/>
    <property type="match status" value="1"/>
</dbReference>
<evidence type="ECO:0000259" key="6">
    <source>
        <dbReference type="Pfam" id="PF08281"/>
    </source>
</evidence>
<evidence type="ECO:0000256" key="3">
    <source>
        <dbReference type="ARBA" id="ARBA00023082"/>
    </source>
</evidence>
<dbReference type="SUPFAM" id="SSF88946">
    <property type="entry name" value="Sigma2 domain of RNA polymerase sigma factors"/>
    <property type="match status" value="1"/>
</dbReference>
<evidence type="ECO:0000313" key="7">
    <source>
        <dbReference type="EMBL" id="MFC6039661.1"/>
    </source>
</evidence>
<comment type="caution">
    <text evidence="7">The sequence shown here is derived from an EMBL/GenBank/DDBJ whole genome shotgun (WGS) entry which is preliminary data.</text>
</comment>
<accession>A0ABW1L6V0</accession>
<feature type="domain" description="RNA polymerase sigma factor 70 region 4 type 2" evidence="6">
    <location>
        <begin position="112"/>
        <end position="161"/>
    </location>
</feature>
<dbReference type="InterPro" id="IPR013325">
    <property type="entry name" value="RNA_pol_sigma_r2"/>
</dbReference>
<dbReference type="EMBL" id="JBHSRI010000015">
    <property type="protein sequence ID" value="MFC6039661.1"/>
    <property type="molecule type" value="Genomic_DNA"/>
</dbReference>
<dbReference type="PANTHER" id="PTHR43133:SF60">
    <property type="entry name" value="RNA POLYMERASE SIGMA FACTOR SIGV"/>
    <property type="match status" value="1"/>
</dbReference>
<keyword evidence="3" id="KW-0731">Sigma factor</keyword>
<organism evidence="7 8">
    <name type="scientific">Paenisporosarcina macmurdoensis</name>
    <dbReference type="NCBI Taxonomy" id="212659"/>
    <lineage>
        <taxon>Bacteria</taxon>
        <taxon>Bacillati</taxon>
        <taxon>Bacillota</taxon>
        <taxon>Bacilli</taxon>
        <taxon>Bacillales</taxon>
        <taxon>Caryophanaceae</taxon>
        <taxon>Paenisporosarcina</taxon>
    </lineage>
</organism>
<dbReference type="Proteomes" id="UP001596170">
    <property type="component" value="Unassembled WGS sequence"/>
</dbReference>
<dbReference type="Pfam" id="PF08281">
    <property type="entry name" value="Sigma70_r4_2"/>
    <property type="match status" value="1"/>
</dbReference>
<evidence type="ECO:0000256" key="2">
    <source>
        <dbReference type="ARBA" id="ARBA00023015"/>
    </source>
</evidence>
<keyword evidence="2" id="KW-0805">Transcription regulation</keyword>
<dbReference type="CDD" id="cd06171">
    <property type="entry name" value="Sigma70_r4"/>
    <property type="match status" value="1"/>
</dbReference>
<dbReference type="InterPro" id="IPR036388">
    <property type="entry name" value="WH-like_DNA-bd_sf"/>
</dbReference>
<dbReference type="InterPro" id="IPR007627">
    <property type="entry name" value="RNA_pol_sigma70_r2"/>
</dbReference>
<dbReference type="InterPro" id="IPR013324">
    <property type="entry name" value="RNA_pol_sigma_r3/r4-like"/>
</dbReference>
<protein>
    <submittedName>
        <fullName evidence="7">Sigma-70 family RNA polymerase sigma factor</fullName>
    </submittedName>
</protein>
<evidence type="ECO:0000313" key="8">
    <source>
        <dbReference type="Proteomes" id="UP001596170"/>
    </source>
</evidence>
<evidence type="ECO:0000256" key="1">
    <source>
        <dbReference type="ARBA" id="ARBA00010641"/>
    </source>
</evidence>
<dbReference type="Gene3D" id="1.10.1740.10">
    <property type="match status" value="1"/>
</dbReference>
<feature type="domain" description="RNA polymerase sigma-70 region 2" evidence="5">
    <location>
        <begin position="15"/>
        <end position="77"/>
    </location>
</feature>
<dbReference type="Gene3D" id="1.10.10.10">
    <property type="entry name" value="Winged helix-like DNA-binding domain superfamily/Winged helix DNA-binding domain"/>
    <property type="match status" value="1"/>
</dbReference>
<dbReference type="InterPro" id="IPR014284">
    <property type="entry name" value="RNA_pol_sigma-70_dom"/>
</dbReference>
<dbReference type="SUPFAM" id="SSF88659">
    <property type="entry name" value="Sigma3 and sigma4 domains of RNA polymerase sigma factors"/>
    <property type="match status" value="1"/>
</dbReference>
<dbReference type="Pfam" id="PF04542">
    <property type="entry name" value="Sigma70_r2"/>
    <property type="match status" value="1"/>
</dbReference>
<dbReference type="InterPro" id="IPR013249">
    <property type="entry name" value="RNA_pol_sigma70_r4_t2"/>
</dbReference>
<reference evidence="8" key="1">
    <citation type="journal article" date="2019" name="Int. J. Syst. Evol. Microbiol.">
        <title>The Global Catalogue of Microorganisms (GCM) 10K type strain sequencing project: providing services to taxonomists for standard genome sequencing and annotation.</title>
        <authorList>
            <consortium name="The Broad Institute Genomics Platform"/>
            <consortium name="The Broad Institute Genome Sequencing Center for Infectious Disease"/>
            <person name="Wu L."/>
            <person name="Ma J."/>
        </authorList>
    </citation>
    <scope>NUCLEOTIDE SEQUENCE [LARGE SCALE GENOMIC DNA]</scope>
    <source>
        <strain evidence="8">CCUG 54527</strain>
    </source>
</reference>
<evidence type="ECO:0000256" key="4">
    <source>
        <dbReference type="ARBA" id="ARBA00023163"/>
    </source>
</evidence>
<sequence length="180" mass="21596">MDIEKDSIQFKKIMKENGEYLIRLAFSYVKNWSTAEDIVQEVFVTYYQKSDQFEKRSSIRTYLAKITVNKCHDYLRNWKNKIPFYTNLLMRQSLSNQDSPEKLVINKDKNDRLIQEILDMSIKYREVILLFYYQEFTILEISNILNISENTIKTRLSRAKAILKSKLDGIEWEVILREQS</sequence>
<gene>
    <name evidence="7" type="ORF">ACFPYN_09545</name>
</gene>
<dbReference type="NCBIfam" id="TIGR02937">
    <property type="entry name" value="sigma70-ECF"/>
    <property type="match status" value="1"/>
</dbReference>
<dbReference type="InterPro" id="IPR039425">
    <property type="entry name" value="RNA_pol_sigma-70-like"/>
</dbReference>
<name>A0ABW1L6V0_9BACL</name>
<proteinExistence type="inferred from homology"/>
<comment type="similarity">
    <text evidence="1">Belongs to the sigma-70 factor family. ECF subfamily.</text>
</comment>